<reference evidence="1 2" key="1">
    <citation type="submission" date="2015-12" db="EMBL/GenBank/DDBJ databases">
        <title>The genome of Folsomia candida.</title>
        <authorList>
            <person name="Faddeeva A."/>
            <person name="Derks M.F."/>
            <person name="Anvar Y."/>
            <person name="Smit S."/>
            <person name="Van Straalen N."/>
            <person name="Roelofs D."/>
        </authorList>
    </citation>
    <scope>NUCLEOTIDE SEQUENCE [LARGE SCALE GENOMIC DNA]</scope>
    <source>
        <strain evidence="1 2">VU population</strain>
        <tissue evidence="1">Whole body</tissue>
    </source>
</reference>
<protein>
    <submittedName>
        <fullName evidence="1">Uncharacterized protein</fullName>
    </submittedName>
</protein>
<organism evidence="1 2">
    <name type="scientific">Folsomia candida</name>
    <name type="common">Springtail</name>
    <dbReference type="NCBI Taxonomy" id="158441"/>
    <lineage>
        <taxon>Eukaryota</taxon>
        <taxon>Metazoa</taxon>
        <taxon>Ecdysozoa</taxon>
        <taxon>Arthropoda</taxon>
        <taxon>Hexapoda</taxon>
        <taxon>Collembola</taxon>
        <taxon>Entomobryomorpha</taxon>
        <taxon>Isotomoidea</taxon>
        <taxon>Isotomidae</taxon>
        <taxon>Proisotominae</taxon>
        <taxon>Folsomia</taxon>
    </lineage>
</organism>
<dbReference type="AlphaFoldDB" id="A0A226DXP2"/>
<keyword evidence="2" id="KW-1185">Reference proteome</keyword>
<dbReference type="EMBL" id="LNIX01000010">
    <property type="protein sequence ID" value="OXA49830.1"/>
    <property type="molecule type" value="Genomic_DNA"/>
</dbReference>
<comment type="caution">
    <text evidence="1">The sequence shown here is derived from an EMBL/GenBank/DDBJ whole genome shotgun (WGS) entry which is preliminary data.</text>
</comment>
<evidence type="ECO:0000313" key="1">
    <source>
        <dbReference type="EMBL" id="OXA49830.1"/>
    </source>
</evidence>
<dbReference type="Proteomes" id="UP000198287">
    <property type="component" value="Unassembled WGS sequence"/>
</dbReference>
<evidence type="ECO:0000313" key="2">
    <source>
        <dbReference type="Proteomes" id="UP000198287"/>
    </source>
</evidence>
<name>A0A226DXP2_FOLCA</name>
<proteinExistence type="predicted"/>
<dbReference type="OMA" id="WEFIASE"/>
<accession>A0A226DXP2</accession>
<sequence length="238" mass="27777">MLTRCDKPFQGYSRSNSYPRKCPTLLYRKFQEWNLMINFEFSQLYPEEENNFLNSWQIWTKQILQEAKYINKSPALLKFLTENCGEWDEAIGALFTLLHLIPPTAQGKAKRNRCNIEDAKTRLEGTPLQSILDTWKGDVKQPNLLCLGSDKNSLDNFFIICDRLLLPLAARNSTEAIDSLFKSHYVFGTEYDVSLRGLWKFIQVYIFKLDPEEPNLPMKVKQVFNQLNRGINQPQKNV</sequence>
<gene>
    <name evidence="1" type="ORF">Fcan01_15449</name>
</gene>
<dbReference type="OrthoDB" id="7695549at2759"/>